<sequence length="513" mass="56142">MSPRKGSKGGKGSRKRSAPTEQPETPQPTEPTELHALLADAAAPRPSGRPRPPGQRLYDMPYSAVAPRLVNPALGLHNLVARAGHNAAYTIDVTLLDAPDHRLIRSGVLLAHRVLDGRGEWFLTAPDWQPLLPKDRIELMGHSDLPEELADLIRPLRRRAPLGPVAAMSCDRREFALRDDAGTTLALLRDDRVTVRRGGLTTARYREVMITPVGPGLTEEQGAWLDRALTGVGSTLVQRFPRLVSRLGAPATGPTDIPQLVDVDREASFKKFFGQLVGRRLRQLVEADLAVRGGDLAAGEVLADQARRMATELEGLGVAVEAEWLSDLADELAWLVAEDPEPTERLASRLRSERYVALLDLLVTAARSPRLGDRGTVPAAEELDRLLQVALDQLSAVVEGADVDSPAASWEQVRRSLRRVEAVVALASPVLTDVAGEVERRLRKPRSRIDALCEEPLEEDAALASVGSADPITAFAAGRAWERRVAEVRQARQAFLDDWRRAARKLERVRSAQ</sequence>
<accession>A0A6J4K8C1</accession>
<feature type="compositionally biased region" description="Basic residues" evidence="1">
    <location>
        <begin position="1"/>
        <end position="17"/>
    </location>
</feature>
<gene>
    <name evidence="2" type="ORF">AVDCRST_MAG61-918</name>
</gene>
<reference evidence="2" key="1">
    <citation type="submission" date="2020-02" db="EMBL/GenBank/DDBJ databases">
        <authorList>
            <person name="Meier V. D."/>
        </authorList>
    </citation>
    <scope>NUCLEOTIDE SEQUENCE</scope>
    <source>
        <strain evidence="2">AVDCRST_MAG61</strain>
    </source>
</reference>
<feature type="region of interest" description="Disordered" evidence="1">
    <location>
        <begin position="1"/>
        <end position="57"/>
    </location>
</feature>
<protein>
    <recommendedName>
        <fullName evidence="3">CHAD domain-containing protein</fullName>
    </recommendedName>
</protein>
<name>A0A6J4K8C1_9ACTN</name>
<dbReference type="EMBL" id="CADCTT010000120">
    <property type="protein sequence ID" value="CAA9298232.1"/>
    <property type="molecule type" value="Genomic_DNA"/>
</dbReference>
<organism evidence="2">
    <name type="scientific">uncultured Friedmanniella sp</name>
    <dbReference type="NCBI Taxonomy" id="335381"/>
    <lineage>
        <taxon>Bacteria</taxon>
        <taxon>Bacillati</taxon>
        <taxon>Actinomycetota</taxon>
        <taxon>Actinomycetes</taxon>
        <taxon>Propionibacteriales</taxon>
        <taxon>Nocardioidaceae</taxon>
        <taxon>Friedmanniella</taxon>
        <taxon>environmental samples</taxon>
    </lineage>
</organism>
<evidence type="ECO:0008006" key="3">
    <source>
        <dbReference type="Google" id="ProtNLM"/>
    </source>
</evidence>
<dbReference type="AlphaFoldDB" id="A0A6J4K8C1"/>
<evidence type="ECO:0000256" key="1">
    <source>
        <dbReference type="SAM" id="MobiDB-lite"/>
    </source>
</evidence>
<dbReference type="InterPro" id="IPR033469">
    <property type="entry name" value="CYTH-like_dom_sf"/>
</dbReference>
<proteinExistence type="predicted"/>
<dbReference type="SUPFAM" id="SSF55154">
    <property type="entry name" value="CYTH-like phosphatases"/>
    <property type="match status" value="1"/>
</dbReference>
<evidence type="ECO:0000313" key="2">
    <source>
        <dbReference type="EMBL" id="CAA9298232.1"/>
    </source>
</evidence>